<protein>
    <submittedName>
        <fullName evidence="1">Uncharacterized protein</fullName>
    </submittedName>
</protein>
<sequence length="157" mass="18282">MELCGHEYAKILKHVSTRWLSLERCVQRTLEKYSGLQSYFLSEEFADQRFSRLRDAFTNPLTEVALLFHHASILLFNNFNKLLQSEEPIIHMLLDSTIQLARSLANRIIKPQVLKDTPVTELNLDDPQFYKPEHSIFMGVTTKFKLQKLLNDGDISE</sequence>
<keyword evidence="2" id="KW-1185">Reference proteome</keyword>
<reference evidence="1 2" key="1">
    <citation type="submission" date="2022-05" db="EMBL/GenBank/DDBJ databases">
        <authorList>
            <consortium name="Genoscope - CEA"/>
            <person name="William W."/>
        </authorList>
    </citation>
    <scope>NUCLEOTIDE SEQUENCE [LARGE SCALE GENOMIC DNA]</scope>
</reference>
<proteinExistence type="predicted"/>
<dbReference type="Proteomes" id="UP001159428">
    <property type="component" value="Unassembled WGS sequence"/>
</dbReference>
<organism evidence="1 2">
    <name type="scientific">Pocillopora meandrina</name>
    <dbReference type="NCBI Taxonomy" id="46732"/>
    <lineage>
        <taxon>Eukaryota</taxon>
        <taxon>Metazoa</taxon>
        <taxon>Cnidaria</taxon>
        <taxon>Anthozoa</taxon>
        <taxon>Hexacorallia</taxon>
        <taxon>Scleractinia</taxon>
        <taxon>Astrocoeniina</taxon>
        <taxon>Pocilloporidae</taxon>
        <taxon>Pocillopora</taxon>
    </lineage>
</organism>
<evidence type="ECO:0000313" key="1">
    <source>
        <dbReference type="EMBL" id="CAH3133039.1"/>
    </source>
</evidence>
<name>A0AAU9X1D4_9CNID</name>
<dbReference type="PANTHER" id="PTHR37162">
    <property type="entry name" value="HAT FAMILY DIMERISATION DOMAINCONTAINING PROTEIN-RELATED"/>
    <property type="match status" value="1"/>
</dbReference>
<dbReference type="PANTHER" id="PTHR37162:SF1">
    <property type="entry name" value="BED-TYPE DOMAIN-CONTAINING PROTEIN"/>
    <property type="match status" value="1"/>
</dbReference>
<dbReference type="EMBL" id="CALNXJ010000027">
    <property type="protein sequence ID" value="CAH3133039.1"/>
    <property type="molecule type" value="Genomic_DNA"/>
</dbReference>
<comment type="caution">
    <text evidence="1">The sequence shown here is derived from an EMBL/GenBank/DDBJ whole genome shotgun (WGS) entry which is preliminary data.</text>
</comment>
<dbReference type="AlphaFoldDB" id="A0AAU9X1D4"/>
<accession>A0AAU9X1D4</accession>
<feature type="non-terminal residue" evidence="1">
    <location>
        <position position="157"/>
    </location>
</feature>
<gene>
    <name evidence="1" type="ORF">PMEA_00015344</name>
</gene>
<evidence type="ECO:0000313" key="2">
    <source>
        <dbReference type="Proteomes" id="UP001159428"/>
    </source>
</evidence>